<evidence type="ECO:0000256" key="1">
    <source>
        <dbReference type="SAM" id="MobiDB-lite"/>
    </source>
</evidence>
<feature type="transmembrane region" description="Helical" evidence="2">
    <location>
        <begin position="15"/>
        <end position="33"/>
    </location>
</feature>
<feature type="compositionally biased region" description="Pro residues" evidence="1">
    <location>
        <begin position="38"/>
        <end position="51"/>
    </location>
</feature>
<evidence type="ECO:0000256" key="2">
    <source>
        <dbReference type="SAM" id="Phobius"/>
    </source>
</evidence>
<gene>
    <name evidence="3" type="ORF">P186_2486</name>
</gene>
<dbReference type="STRING" id="1104324.P186_2486"/>
<protein>
    <submittedName>
        <fullName evidence="3">Periplasmic binding protein</fullName>
    </submittedName>
</protein>
<keyword evidence="2" id="KW-0472">Membrane</keyword>
<sequence length="360" mass="38854">MLKNSPFSLIMPQKWIYIAIGAVILVAVLAVVFTSSKPQPPPATAQQPPPSTQTSATSTVTSTQAQTAAQTSACSGGVVGFVAPALIRVVKDAATKAGLGVDGIQSVGSVEGIRRIQGGAKPDVYASVDIELRPDAERTGAREVFSLGRFKLALVCRRAVELGDIPRVKLSLADPNKAPIGYRELAASWMLQQKYGVDLTGRYAALGVRYVYNGTLYIYVPSSLPNTDLTDVAPNLDATWSRLETGAVDCVYAYVPFFINKYVELKPLGKSTEYWELYEGRKGGASYNVYVFKPPYDFLNDPPISVVLVLLDPSGRPAKTLKVGRFEAFVASYTERGDCVVNALKTMNLADYGFVRTTSS</sequence>
<accession>G7VCR7</accession>
<organism evidence="3 4">
    <name type="scientific">Pyrobaculum ferrireducens</name>
    <dbReference type="NCBI Taxonomy" id="1104324"/>
    <lineage>
        <taxon>Archaea</taxon>
        <taxon>Thermoproteota</taxon>
        <taxon>Thermoprotei</taxon>
        <taxon>Thermoproteales</taxon>
        <taxon>Thermoproteaceae</taxon>
        <taxon>Pyrobaculum</taxon>
    </lineage>
</organism>
<dbReference type="BioCyc" id="PSP1104324:GJSN-2432-MONOMER"/>
<dbReference type="HOGENOM" id="CLU_870503_0_0_2"/>
<dbReference type="Gene3D" id="3.40.190.10">
    <property type="entry name" value="Periplasmic binding protein-like II"/>
    <property type="match status" value="1"/>
</dbReference>
<keyword evidence="2" id="KW-1133">Transmembrane helix</keyword>
<keyword evidence="2" id="KW-0812">Transmembrane</keyword>
<proteinExistence type="predicted"/>
<dbReference type="KEGG" id="pyr:P186_2486"/>
<feature type="compositionally biased region" description="Low complexity" evidence="1">
    <location>
        <begin position="52"/>
        <end position="63"/>
    </location>
</feature>
<reference evidence="3 4" key="1">
    <citation type="journal article" date="2012" name="J. Bacteriol.">
        <title>Complete genome sequence of strain 1860, a crenarchaeon of the genus pyrobaculum able to grow with various electron acceptors.</title>
        <authorList>
            <person name="Mardanov A.V."/>
            <person name="Gumerov V.M."/>
            <person name="Slobodkina G.B."/>
            <person name="Beletsky A.V."/>
            <person name="Bonch-Osmolovskaya E.A."/>
            <person name="Ravin N.V."/>
            <person name="Skryabin K.G."/>
        </authorList>
    </citation>
    <scope>NUCLEOTIDE SEQUENCE [LARGE SCALE GENOMIC DNA]</scope>
    <source>
        <strain evidence="3 4">1860</strain>
    </source>
</reference>
<keyword evidence="4" id="KW-1185">Reference proteome</keyword>
<dbReference type="Proteomes" id="UP000005867">
    <property type="component" value="Chromosome"/>
</dbReference>
<dbReference type="eggNOG" id="arCOG05704">
    <property type="taxonomic scope" value="Archaea"/>
</dbReference>
<evidence type="ECO:0000313" key="3">
    <source>
        <dbReference type="EMBL" id="AET33872.1"/>
    </source>
</evidence>
<dbReference type="AlphaFoldDB" id="G7VCR7"/>
<feature type="region of interest" description="Disordered" evidence="1">
    <location>
        <begin position="38"/>
        <end position="63"/>
    </location>
</feature>
<name>G7VCR7_9CREN</name>
<evidence type="ECO:0000313" key="4">
    <source>
        <dbReference type="Proteomes" id="UP000005867"/>
    </source>
</evidence>
<dbReference type="EMBL" id="CP003098">
    <property type="protein sequence ID" value="AET33872.1"/>
    <property type="molecule type" value="Genomic_DNA"/>
</dbReference>